<reference evidence="2" key="1">
    <citation type="journal article" date="2022" name="Nat. Commun.">
        <title>Chromosome evolution and the genetic basis of agronomically important traits in greater yam.</title>
        <authorList>
            <person name="Bredeson J.V."/>
            <person name="Lyons J.B."/>
            <person name="Oniyinde I.O."/>
            <person name="Okereke N.R."/>
            <person name="Kolade O."/>
            <person name="Nnabue I."/>
            <person name="Nwadili C.O."/>
            <person name="Hribova E."/>
            <person name="Parker M."/>
            <person name="Nwogha J."/>
            <person name="Shu S."/>
            <person name="Carlson J."/>
            <person name="Kariba R."/>
            <person name="Muthemba S."/>
            <person name="Knop K."/>
            <person name="Barton G.J."/>
            <person name="Sherwood A.V."/>
            <person name="Lopez-Montes A."/>
            <person name="Asiedu R."/>
            <person name="Jamnadass R."/>
            <person name="Muchugi A."/>
            <person name="Goodstein D."/>
            <person name="Egesi C.N."/>
            <person name="Featherston J."/>
            <person name="Asfaw A."/>
            <person name="Simpson G.G."/>
            <person name="Dolezel J."/>
            <person name="Hendre P.S."/>
            <person name="Van Deynze A."/>
            <person name="Kumar P.L."/>
            <person name="Obidiegwu J.E."/>
            <person name="Bhattacharjee R."/>
            <person name="Rokhsar D.S."/>
        </authorList>
    </citation>
    <scope>NUCLEOTIDE SEQUENCE [LARGE SCALE GENOMIC DNA]</scope>
    <source>
        <strain evidence="2">cv. TDa95/00328</strain>
    </source>
</reference>
<evidence type="ECO:0000313" key="1">
    <source>
        <dbReference type="EMBL" id="KAH7670118.1"/>
    </source>
</evidence>
<protein>
    <submittedName>
        <fullName evidence="1">Diphosphoinositol-polyphosphate diphosphatase protein</fullName>
    </submittedName>
</protein>
<evidence type="ECO:0000313" key="2">
    <source>
        <dbReference type="Proteomes" id="UP000827976"/>
    </source>
</evidence>
<keyword evidence="2" id="KW-1185">Reference proteome</keyword>
<accession>A0ACB7V927</accession>
<gene>
    <name evidence="1" type="ORF">IHE45_10G004200</name>
</gene>
<dbReference type="EMBL" id="CM037020">
    <property type="protein sequence ID" value="KAH7670118.1"/>
    <property type="molecule type" value="Genomic_DNA"/>
</dbReference>
<sequence length="209" mass="24079">MKDNRMDLIARTGRHRQRYDEQFRLVAGCIPYRLKQSVENNGGDLSNRLEVLMISSPNRHDLVFPKGGWETDESVCEAACREALEEAGVKGIINETILGIWEFRSKSRENSCNLEGVCRGYMFAMEVTEELEWWPEQSCHQRRWVDVRESLQLCRYEWMREALGACIRFLSSRNAALSTTKCVDNAIDAYSSSMVYASSMVKLELSYVP</sequence>
<proteinExistence type="predicted"/>
<name>A0ACB7V927_DIOAL</name>
<dbReference type="Proteomes" id="UP000827976">
    <property type="component" value="Chromosome 10"/>
</dbReference>
<organism evidence="1 2">
    <name type="scientific">Dioscorea alata</name>
    <name type="common">Purple yam</name>
    <dbReference type="NCBI Taxonomy" id="55571"/>
    <lineage>
        <taxon>Eukaryota</taxon>
        <taxon>Viridiplantae</taxon>
        <taxon>Streptophyta</taxon>
        <taxon>Embryophyta</taxon>
        <taxon>Tracheophyta</taxon>
        <taxon>Spermatophyta</taxon>
        <taxon>Magnoliopsida</taxon>
        <taxon>Liliopsida</taxon>
        <taxon>Dioscoreales</taxon>
        <taxon>Dioscoreaceae</taxon>
        <taxon>Dioscorea</taxon>
    </lineage>
</organism>
<comment type="caution">
    <text evidence="1">The sequence shown here is derived from an EMBL/GenBank/DDBJ whole genome shotgun (WGS) entry which is preliminary data.</text>
</comment>